<dbReference type="PANTHER" id="PTHR33908">
    <property type="entry name" value="MANNOSYLTRANSFERASE YKCB-RELATED"/>
    <property type="match status" value="1"/>
</dbReference>
<feature type="transmembrane region" description="Helical" evidence="8">
    <location>
        <begin position="388"/>
        <end position="409"/>
    </location>
</feature>
<feature type="transmembrane region" description="Helical" evidence="8">
    <location>
        <begin position="121"/>
        <end position="141"/>
    </location>
</feature>
<feature type="transmembrane region" description="Helical" evidence="8">
    <location>
        <begin position="209"/>
        <end position="227"/>
    </location>
</feature>
<evidence type="ECO:0000313" key="10">
    <source>
        <dbReference type="EMBL" id="KKP58458.1"/>
    </source>
</evidence>
<evidence type="ECO:0000256" key="2">
    <source>
        <dbReference type="ARBA" id="ARBA00022475"/>
    </source>
</evidence>
<dbReference type="EMBL" id="LBPN01000019">
    <property type="protein sequence ID" value="KKP58458.1"/>
    <property type="molecule type" value="Genomic_DNA"/>
</dbReference>
<dbReference type="Proteomes" id="UP000034176">
    <property type="component" value="Unassembled WGS sequence"/>
</dbReference>
<dbReference type="PANTHER" id="PTHR33908:SF11">
    <property type="entry name" value="MEMBRANE PROTEIN"/>
    <property type="match status" value="1"/>
</dbReference>
<dbReference type="Pfam" id="PF13231">
    <property type="entry name" value="PMT_2"/>
    <property type="match status" value="1"/>
</dbReference>
<sequence>MRLKNPKFILLGIILLAAFLRLVFLGQVPSGFIPEEVSNGWNAYSILKTGRDEWNNVLPLVFKETGGYKLALNSYLIVPSVYIFGLNEFSVRLPVAIAGIWAVYLTFVLAKLLWKKDSYALAGSFLLAINPWVVSIARYGVDVNWGIPLFLAGLINLLKAKTNIKFLFLAAVCFGLIYYTYFNYIVFGILFLVSFFAIERKTFFQLQKIKYLAIFILLQFLFLLPYVTNPLLFTRFRQATQVNQIGFINRINERRQACQTIYAPKICSLIYNKVTDKFIEYFKNWINHYSTSVFFLYGSFLGLSGMPQNWGFFYPFEFGLIVLGIMVLISNKLFYPILFIWFFVYSIPSSLASDGHIWRMLTFMPLPSMIGGIGLIESKKYLKKLPLLLGAVCVIVFFISRFVIDYFTYMPYAQGPNSYYGFRDTYNYLKTIEKNYNNIVIAPQGMGFDQQYIYYLFYLHPDPKILQNENFVDRIVGDGGWVNVKRIGNWHFVSDVRNVVFSLPDKTLLVTDNSFNEKEPLPKNVMTANLIKTIYYINGDVAFKILELNKNPQYKPQDQ</sequence>
<evidence type="ECO:0000256" key="5">
    <source>
        <dbReference type="ARBA" id="ARBA00022692"/>
    </source>
</evidence>
<evidence type="ECO:0000256" key="3">
    <source>
        <dbReference type="ARBA" id="ARBA00022676"/>
    </source>
</evidence>
<feature type="transmembrane region" description="Helical" evidence="8">
    <location>
        <begin position="318"/>
        <end position="344"/>
    </location>
</feature>
<proteinExistence type="predicted"/>
<dbReference type="InterPro" id="IPR050297">
    <property type="entry name" value="LipidA_mod_glycosyltrf_83"/>
</dbReference>
<evidence type="ECO:0000256" key="8">
    <source>
        <dbReference type="SAM" id="Phobius"/>
    </source>
</evidence>
<feature type="domain" description="Glycosyltransferase RgtA/B/C/D-like" evidence="9">
    <location>
        <begin position="74"/>
        <end position="219"/>
    </location>
</feature>
<keyword evidence="2" id="KW-1003">Cell membrane</keyword>
<dbReference type="InterPro" id="IPR038731">
    <property type="entry name" value="RgtA/B/C-like"/>
</dbReference>
<dbReference type="AlphaFoldDB" id="A0A0G0ANB2"/>
<keyword evidence="4" id="KW-0808">Transferase</keyword>
<evidence type="ECO:0000256" key="7">
    <source>
        <dbReference type="ARBA" id="ARBA00023136"/>
    </source>
</evidence>
<dbReference type="GO" id="GO:0009103">
    <property type="term" value="P:lipopolysaccharide biosynthetic process"/>
    <property type="evidence" value="ECO:0007669"/>
    <property type="project" value="UniProtKB-ARBA"/>
</dbReference>
<dbReference type="GO" id="GO:0016763">
    <property type="term" value="F:pentosyltransferase activity"/>
    <property type="evidence" value="ECO:0007669"/>
    <property type="project" value="TreeGrafter"/>
</dbReference>
<feature type="transmembrane region" description="Helical" evidence="8">
    <location>
        <begin position="93"/>
        <end position="114"/>
    </location>
</feature>
<evidence type="ECO:0000259" key="9">
    <source>
        <dbReference type="Pfam" id="PF13231"/>
    </source>
</evidence>
<name>A0A0G0ANB2_9BACT</name>
<dbReference type="GO" id="GO:0005886">
    <property type="term" value="C:plasma membrane"/>
    <property type="evidence" value="ECO:0007669"/>
    <property type="project" value="UniProtKB-SubCell"/>
</dbReference>
<evidence type="ECO:0000256" key="1">
    <source>
        <dbReference type="ARBA" id="ARBA00004651"/>
    </source>
</evidence>
<keyword evidence="7 8" id="KW-0472">Membrane</keyword>
<keyword evidence="6 8" id="KW-1133">Transmembrane helix</keyword>
<comment type="caution">
    <text evidence="10">The sequence shown here is derived from an EMBL/GenBank/DDBJ whole genome shotgun (WGS) entry which is preliminary data.</text>
</comment>
<reference evidence="10 11" key="1">
    <citation type="journal article" date="2015" name="Nature">
        <title>rRNA introns, odd ribosomes, and small enigmatic genomes across a large radiation of phyla.</title>
        <authorList>
            <person name="Brown C.T."/>
            <person name="Hug L.A."/>
            <person name="Thomas B.C."/>
            <person name="Sharon I."/>
            <person name="Castelle C.J."/>
            <person name="Singh A."/>
            <person name="Wilkins M.J."/>
            <person name="Williams K.H."/>
            <person name="Banfield J.F."/>
        </authorList>
    </citation>
    <scope>NUCLEOTIDE SEQUENCE [LARGE SCALE GENOMIC DNA]</scope>
</reference>
<feature type="transmembrane region" description="Helical" evidence="8">
    <location>
        <begin position="286"/>
        <end position="306"/>
    </location>
</feature>
<dbReference type="STRING" id="1618434.UR52_C0019G0004"/>
<organism evidence="10 11">
    <name type="scientific">Candidatus Gottesmanbacteria bacterium GW2011_GWA1_34_13</name>
    <dbReference type="NCBI Taxonomy" id="1618434"/>
    <lineage>
        <taxon>Bacteria</taxon>
        <taxon>Candidatus Gottesmaniibacteriota</taxon>
    </lineage>
</organism>
<accession>A0A0G0ANB2</accession>
<keyword evidence="3" id="KW-0328">Glycosyltransferase</keyword>
<evidence type="ECO:0000256" key="4">
    <source>
        <dbReference type="ARBA" id="ARBA00022679"/>
    </source>
</evidence>
<evidence type="ECO:0000313" key="11">
    <source>
        <dbReference type="Proteomes" id="UP000034176"/>
    </source>
</evidence>
<evidence type="ECO:0000256" key="6">
    <source>
        <dbReference type="ARBA" id="ARBA00022989"/>
    </source>
</evidence>
<protein>
    <recommendedName>
        <fullName evidence="9">Glycosyltransferase RgtA/B/C/D-like domain-containing protein</fullName>
    </recommendedName>
</protein>
<gene>
    <name evidence="10" type="ORF">UR52_C0019G0004</name>
</gene>
<feature type="transmembrane region" description="Helical" evidence="8">
    <location>
        <begin position="166"/>
        <end position="197"/>
    </location>
</feature>
<feature type="transmembrane region" description="Helical" evidence="8">
    <location>
        <begin position="356"/>
        <end position="376"/>
    </location>
</feature>
<keyword evidence="5 8" id="KW-0812">Transmembrane</keyword>
<comment type="subcellular location">
    <subcellularLocation>
        <location evidence="1">Cell membrane</location>
        <topology evidence="1">Multi-pass membrane protein</topology>
    </subcellularLocation>
</comment>